<evidence type="ECO:0000313" key="4">
    <source>
        <dbReference type="EMBL" id="KAK0492317.1"/>
    </source>
</evidence>
<keyword evidence="3" id="KW-0812">Transmembrane</keyword>
<keyword evidence="5" id="KW-1185">Reference proteome</keyword>
<feature type="region of interest" description="Disordered" evidence="2">
    <location>
        <begin position="152"/>
        <end position="198"/>
    </location>
</feature>
<feature type="coiled-coil region" evidence="1">
    <location>
        <begin position="115"/>
        <end position="142"/>
    </location>
</feature>
<feature type="transmembrane region" description="Helical" evidence="3">
    <location>
        <begin position="6"/>
        <end position="25"/>
    </location>
</feature>
<gene>
    <name evidence="4" type="ORF">EDD18DRAFT_1183930</name>
</gene>
<sequence>MAAVIAGGIVGVVLLWGVLILLVLYQSKQKHRRADNNVNGDAVPTPTAVPDPVVTSRLLSSPPPTRTIPIDSTIKSLSSIVPISTVKPPPIQTPVLASPPPSAQTVSTVQSNLQRTLTQSSRSAYEEEIERLRQEVLAQKSHITFMHEQMEFTNIGSPPPSYRSSRRSDRSGYSDTSSTLPPLPPRRLPSPYLVLDGA</sequence>
<name>A0AA39PXC5_9AGAR</name>
<dbReference type="AlphaFoldDB" id="A0AA39PXC5"/>
<evidence type="ECO:0000256" key="1">
    <source>
        <dbReference type="SAM" id="Coils"/>
    </source>
</evidence>
<dbReference type="Proteomes" id="UP001175228">
    <property type="component" value="Unassembled WGS sequence"/>
</dbReference>
<keyword evidence="1" id="KW-0175">Coiled coil</keyword>
<keyword evidence="3" id="KW-0472">Membrane</keyword>
<dbReference type="EMBL" id="JAUEPU010000030">
    <property type="protein sequence ID" value="KAK0492317.1"/>
    <property type="molecule type" value="Genomic_DNA"/>
</dbReference>
<evidence type="ECO:0000313" key="5">
    <source>
        <dbReference type="Proteomes" id="UP001175228"/>
    </source>
</evidence>
<organism evidence="4 5">
    <name type="scientific">Armillaria luteobubalina</name>
    <dbReference type="NCBI Taxonomy" id="153913"/>
    <lineage>
        <taxon>Eukaryota</taxon>
        <taxon>Fungi</taxon>
        <taxon>Dikarya</taxon>
        <taxon>Basidiomycota</taxon>
        <taxon>Agaricomycotina</taxon>
        <taxon>Agaricomycetes</taxon>
        <taxon>Agaricomycetidae</taxon>
        <taxon>Agaricales</taxon>
        <taxon>Marasmiineae</taxon>
        <taxon>Physalacriaceae</taxon>
        <taxon>Armillaria</taxon>
    </lineage>
</organism>
<keyword evidence="3" id="KW-1133">Transmembrane helix</keyword>
<comment type="caution">
    <text evidence="4">The sequence shown here is derived from an EMBL/GenBank/DDBJ whole genome shotgun (WGS) entry which is preliminary data.</text>
</comment>
<protein>
    <submittedName>
        <fullName evidence="4">Uncharacterized protein</fullName>
    </submittedName>
</protein>
<evidence type="ECO:0000256" key="2">
    <source>
        <dbReference type="SAM" id="MobiDB-lite"/>
    </source>
</evidence>
<feature type="compositionally biased region" description="Low complexity" evidence="2">
    <location>
        <begin position="41"/>
        <end position="54"/>
    </location>
</feature>
<evidence type="ECO:0000256" key="3">
    <source>
        <dbReference type="SAM" id="Phobius"/>
    </source>
</evidence>
<feature type="region of interest" description="Disordered" evidence="2">
    <location>
        <begin position="35"/>
        <end position="54"/>
    </location>
</feature>
<accession>A0AA39PXC5</accession>
<proteinExistence type="predicted"/>
<reference evidence="4" key="1">
    <citation type="submission" date="2023-06" db="EMBL/GenBank/DDBJ databases">
        <authorList>
            <consortium name="Lawrence Berkeley National Laboratory"/>
            <person name="Ahrendt S."/>
            <person name="Sahu N."/>
            <person name="Indic B."/>
            <person name="Wong-Bajracharya J."/>
            <person name="Merenyi Z."/>
            <person name="Ke H.-M."/>
            <person name="Monk M."/>
            <person name="Kocsube S."/>
            <person name="Drula E."/>
            <person name="Lipzen A."/>
            <person name="Balint B."/>
            <person name="Henrissat B."/>
            <person name="Andreopoulos B."/>
            <person name="Martin F.M."/>
            <person name="Harder C.B."/>
            <person name="Rigling D."/>
            <person name="Ford K.L."/>
            <person name="Foster G.D."/>
            <person name="Pangilinan J."/>
            <person name="Papanicolaou A."/>
            <person name="Barry K."/>
            <person name="LaButti K."/>
            <person name="Viragh M."/>
            <person name="Koriabine M."/>
            <person name="Yan M."/>
            <person name="Riley R."/>
            <person name="Champramary S."/>
            <person name="Plett K.L."/>
            <person name="Tsai I.J."/>
            <person name="Slot J."/>
            <person name="Sipos G."/>
            <person name="Plett J."/>
            <person name="Nagy L.G."/>
            <person name="Grigoriev I.V."/>
        </authorList>
    </citation>
    <scope>NUCLEOTIDE SEQUENCE</scope>
    <source>
        <strain evidence="4">HWK02</strain>
    </source>
</reference>